<dbReference type="Proteomes" id="UP000039046">
    <property type="component" value="Unassembled WGS sequence"/>
</dbReference>
<keyword evidence="1" id="KW-0812">Transmembrane</keyword>
<evidence type="ECO:0000256" key="1">
    <source>
        <dbReference type="SAM" id="Phobius"/>
    </source>
</evidence>
<feature type="transmembrane region" description="Helical" evidence="1">
    <location>
        <begin position="12"/>
        <end position="31"/>
    </location>
</feature>
<sequence>MVSPVDSALRSRNWTLAFAGAVAAASIWTIWGGDMFPAEPDPKGEPETWTKEQMRRWLEVRNLFPSPYDSEEQLLERIRANMRVPKK</sequence>
<dbReference type="EMBL" id="CDHN01000003">
    <property type="protein sequence ID" value="CEJ89749.1"/>
    <property type="molecule type" value="Genomic_DNA"/>
</dbReference>
<keyword evidence="1" id="KW-1133">Transmembrane helix</keyword>
<name>A0A0A1T4M4_9HYPO</name>
<organism evidence="2 3">
    <name type="scientific">[Torrubiella] hemipterigena</name>
    <dbReference type="NCBI Taxonomy" id="1531966"/>
    <lineage>
        <taxon>Eukaryota</taxon>
        <taxon>Fungi</taxon>
        <taxon>Dikarya</taxon>
        <taxon>Ascomycota</taxon>
        <taxon>Pezizomycotina</taxon>
        <taxon>Sordariomycetes</taxon>
        <taxon>Hypocreomycetidae</taxon>
        <taxon>Hypocreales</taxon>
        <taxon>Clavicipitaceae</taxon>
        <taxon>Clavicipitaceae incertae sedis</taxon>
        <taxon>'Torrubiella' clade</taxon>
    </lineage>
</organism>
<proteinExistence type="predicted"/>
<keyword evidence="1" id="KW-0472">Membrane</keyword>
<keyword evidence="3" id="KW-1185">Reference proteome</keyword>
<protein>
    <recommendedName>
        <fullName evidence="4">STE24 endopeptidase</fullName>
    </recommendedName>
</protein>
<dbReference type="AlphaFoldDB" id="A0A0A1T4M4"/>
<gene>
    <name evidence="2" type="ORF">VHEMI05574</name>
</gene>
<dbReference type="OrthoDB" id="5341873at2759"/>
<accession>A0A0A1T4M4</accession>
<dbReference type="HOGENOM" id="CLU_173507_0_0_1"/>
<reference evidence="2 3" key="1">
    <citation type="journal article" date="2015" name="Genome Announc.">
        <title>Draft Genome Sequence and Gene Annotation of the Entomopathogenic Fungus Verticillium hemipterigenum.</title>
        <authorList>
            <person name="Horn F."/>
            <person name="Habel A."/>
            <person name="Scharf D.H."/>
            <person name="Dworschak J."/>
            <person name="Brakhage A.A."/>
            <person name="Guthke R."/>
            <person name="Hertweck C."/>
            <person name="Linde J."/>
        </authorList>
    </citation>
    <scope>NUCLEOTIDE SEQUENCE [LARGE SCALE GENOMIC DNA]</scope>
</reference>
<evidence type="ECO:0008006" key="4">
    <source>
        <dbReference type="Google" id="ProtNLM"/>
    </source>
</evidence>
<evidence type="ECO:0000313" key="2">
    <source>
        <dbReference type="EMBL" id="CEJ89749.1"/>
    </source>
</evidence>
<evidence type="ECO:0000313" key="3">
    <source>
        <dbReference type="Proteomes" id="UP000039046"/>
    </source>
</evidence>